<dbReference type="Proteomes" id="UP000198891">
    <property type="component" value="Unassembled WGS sequence"/>
</dbReference>
<organism evidence="2 3">
    <name type="scientific">Herbiconiux ginsengi</name>
    <dbReference type="NCBI Taxonomy" id="381665"/>
    <lineage>
        <taxon>Bacteria</taxon>
        <taxon>Bacillati</taxon>
        <taxon>Actinomycetota</taxon>
        <taxon>Actinomycetes</taxon>
        <taxon>Micrococcales</taxon>
        <taxon>Microbacteriaceae</taxon>
        <taxon>Herbiconiux</taxon>
    </lineage>
</organism>
<name>A0A1H3TEP1_9MICO</name>
<dbReference type="RefSeq" id="WP_092557427.1">
    <property type="nucleotide sequence ID" value="NZ_FNPZ01000005.1"/>
</dbReference>
<evidence type="ECO:0000313" key="3">
    <source>
        <dbReference type="Proteomes" id="UP000198891"/>
    </source>
</evidence>
<sequence>MTLDEFEYAIERLLRAVEAGPSLTDWIGAAAAVVTAVVAVVAIIYARGQLKEASAAREQAKSLELEKSQPYVVVTMEGVDGTPEILNLVIRNYGTTIARDVRVTIEPKPQSSNGGGVIQEVGYPDLIPALAPGQHWSTVWDFGRYRRDTTLPDMHTGSVTYLGVNGKELSTDIVLDWSIYKMRHWIVRRGVHDIAEAVRDIRANQKKWTESASRGGLKVFSRDGHKLDKRAEREYKKRMKQADEWNAHQATAREAIEFDESSQQLQIEEPSRDLQ</sequence>
<dbReference type="OrthoDB" id="3700439at2"/>
<accession>A0A1H3TEP1</accession>
<keyword evidence="3" id="KW-1185">Reference proteome</keyword>
<feature type="transmembrane region" description="Helical" evidence="1">
    <location>
        <begin position="26"/>
        <end position="46"/>
    </location>
</feature>
<protein>
    <submittedName>
        <fullName evidence="2">Uncharacterized protein</fullName>
    </submittedName>
</protein>
<proteinExistence type="predicted"/>
<keyword evidence="1" id="KW-0472">Membrane</keyword>
<dbReference type="EMBL" id="FNPZ01000005">
    <property type="protein sequence ID" value="SDZ48714.1"/>
    <property type="molecule type" value="Genomic_DNA"/>
</dbReference>
<gene>
    <name evidence="2" type="ORF">SAMN05216554_4152</name>
</gene>
<keyword evidence="1" id="KW-1133">Transmembrane helix</keyword>
<keyword evidence="1" id="KW-0812">Transmembrane</keyword>
<dbReference type="AlphaFoldDB" id="A0A1H3TEP1"/>
<reference evidence="2 3" key="1">
    <citation type="submission" date="2016-10" db="EMBL/GenBank/DDBJ databases">
        <authorList>
            <person name="de Groot N.N."/>
        </authorList>
    </citation>
    <scope>NUCLEOTIDE SEQUENCE [LARGE SCALE GENOMIC DNA]</scope>
    <source>
        <strain evidence="2 3">CGMCC 4.3491</strain>
    </source>
</reference>
<evidence type="ECO:0000256" key="1">
    <source>
        <dbReference type="SAM" id="Phobius"/>
    </source>
</evidence>
<evidence type="ECO:0000313" key="2">
    <source>
        <dbReference type="EMBL" id="SDZ48714.1"/>
    </source>
</evidence>